<comment type="similarity">
    <text evidence="2">Belongs to the bacterial sugar transferase family.</text>
</comment>
<keyword evidence="8" id="KW-0270">Exopolysaccharide synthesis</keyword>
<evidence type="ECO:0000256" key="3">
    <source>
        <dbReference type="ARBA" id="ARBA00022475"/>
    </source>
</evidence>
<dbReference type="EMBL" id="JAUOTP010000009">
    <property type="protein sequence ID" value="MDO6416160.1"/>
    <property type="molecule type" value="Genomic_DNA"/>
</dbReference>
<evidence type="ECO:0000256" key="8">
    <source>
        <dbReference type="ARBA" id="ARBA00023169"/>
    </source>
</evidence>
<evidence type="ECO:0000259" key="10">
    <source>
        <dbReference type="Pfam" id="PF02397"/>
    </source>
</evidence>
<accession>A0ABT8YF04</accession>
<dbReference type="Proteomes" id="UP001169764">
    <property type="component" value="Unassembled WGS sequence"/>
</dbReference>
<evidence type="ECO:0000256" key="1">
    <source>
        <dbReference type="ARBA" id="ARBA00004236"/>
    </source>
</evidence>
<feature type="domain" description="Bacterial sugar transferase" evidence="10">
    <location>
        <begin position="30"/>
        <end position="217"/>
    </location>
</feature>
<name>A0ABT8YF04_9SPHN</name>
<keyword evidence="7 9" id="KW-0472">Membrane</keyword>
<feature type="transmembrane region" description="Helical" evidence="9">
    <location>
        <begin position="34"/>
        <end position="58"/>
    </location>
</feature>
<evidence type="ECO:0000313" key="12">
    <source>
        <dbReference type="Proteomes" id="UP001169764"/>
    </source>
</evidence>
<keyword evidence="6 9" id="KW-1133">Transmembrane helix</keyword>
<dbReference type="EC" id="2.7.8.-" evidence="11"/>
<reference evidence="11" key="1">
    <citation type="submission" date="2023-07" db="EMBL/GenBank/DDBJ databases">
        <authorList>
            <person name="Kim M."/>
        </authorList>
    </citation>
    <scope>NUCLEOTIDE SEQUENCE</scope>
    <source>
        <strain evidence="11">BIUV-7</strain>
    </source>
</reference>
<keyword evidence="12" id="KW-1185">Reference proteome</keyword>
<dbReference type="InterPro" id="IPR003362">
    <property type="entry name" value="Bact_transf"/>
</dbReference>
<comment type="subcellular location">
    <subcellularLocation>
        <location evidence="1">Cell membrane</location>
    </subcellularLocation>
</comment>
<evidence type="ECO:0000256" key="5">
    <source>
        <dbReference type="ARBA" id="ARBA00022692"/>
    </source>
</evidence>
<dbReference type="PANTHER" id="PTHR30576">
    <property type="entry name" value="COLANIC BIOSYNTHESIS UDP-GLUCOSE LIPID CARRIER TRANSFERASE"/>
    <property type="match status" value="1"/>
</dbReference>
<evidence type="ECO:0000256" key="7">
    <source>
        <dbReference type="ARBA" id="ARBA00023136"/>
    </source>
</evidence>
<comment type="caution">
    <text evidence="11">The sequence shown here is derived from an EMBL/GenBank/DDBJ whole genome shotgun (WGS) entry which is preliminary data.</text>
</comment>
<dbReference type="Pfam" id="PF02397">
    <property type="entry name" value="Bac_transf"/>
    <property type="match status" value="1"/>
</dbReference>
<proteinExistence type="inferred from homology"/>
<evidence type="ECO:0000256" key="6">
    <source>
        <dbReference type="ARBA" id="ARBA00022989"/>
    </source>
</evidence>
<keyword evidence="4 11" id="KW-0808">Transferase</keyword>
<evidence type="ECO:0000313" key="11">
    <source>
        <dbReference type="EMBL" id="MDO6416160.1"/>
    </source>
</evidence>
<keyword evidence="5 9" id="KW-0812">Transmembrane</keyword>
<sequence>MPGAMHLVQKARRPALRLGLPDGWPTDVSRLMDIGVAFAALLVVAPLMVVIAVAIFLTDPGPVFIAHRRLGRGGRDFARLKFRTRVLYGAPDRPDYFQLGSASRWIRDDEQCGRPVMPLIPFGELLARTSFDDLPQLFNVLRGHMSLVGPQPIVGADIAFYGHYLSHYTSLRPGITGLWQTSGRRSRSRRRRVALDVLYSRRRSLGLDVKILAQAVARSAPDKDR</sequence>
<dbReference type="RefSeq" id="WP_303545261.1">
    <property type="nucleotide sequence ID" value="NZ_JAUOTP010000009.1"/>
</dbReference>
<dbReference type="PANTHER" id="PTHR30576:SF4">
    <property type="entry name" value="UNDECAPRENYL-PHOSPHATE GALACTOSE PHOSPHOTRANSFERASE"/>
    <property type="match status" value="1"/>
</dbReference>
<keyword evidence="3" id="KW-1003">Cell membrane</keyword>
<organism evidence="11 12">
    <name type="scientific">Sphingomonas natans</name>
    <dbReference type="NCBI Taxonomy" id="3063330"/>
    <lineage>
        <taxon>Bacteria</taxon>
        <taxon>Pseudomonadati</taxon>
        <taxon>Pseudomonadota</taxon>
        <taxon>Alphaproteobacteria</taxon>
        <taxon>Sphingomonadales</taxon>
        <taxon>Sphingomonadaceae</taxon>
        <taxon>Sphingomonas</taxon>
    </lineage>
</organism>
<evidence type="ECO:0000256" key="2">
    <source>
        <dbReference type="ARBA" id="ARBA00006464"/>
    </source>
</evidence>
<evidence type="ECO:0000256" key="4">
    <source>
        <dbReference type="ARBA" id="ARBA00022679"/>
    </source>
</evidence>
<protein>
    <submittedName>
        <fullName evidence="11">Sugar transferase</fullName>
        <ecNumber evidence="11">2.7.8.-</ecNumber>
    </submittedName>
</protein>
<evidence type="ECO:0000256" key="9">
    <source>
        <dbReference type="SAM" id="Phobius"/>
    </source>
</evidence>
<dbReference type="GO" id="GO:0016740">
    <property type="term" value="F:transferase activity"/>
    <property type="evidence" value="ECO:0007669"/>
    <property type="project" value="UniProtKB-KW"/>
</dbReference>
<gene>
    <name evidence="11" type="ORF">Q4F19_17370</name>
</gene>